<evidence type="ECO:0000256" key="1">
    <source>
        <dbReference type="ARBA" id="ARBA00022553"/>
    </source>
</evidence>
<dbReference type="SUPFAM" id="SSF46894">
    <property type="entry name" value="C-terminal effector domain of the bipartite response regulators"/>
    <property type="match status" value="1"/>
</dbReference>
<keyword evidence="1" id="KW-0597">Phosphoprotein</keyword>
<dbReference type="CDD" id="cd00383">
    <property type="entry name" value="trans_reg_C"/>
    <property type="match status" value="1"/>
</dbReference>
<keyword evidence="9" id="KW-1185">Reference proteome</keyword>
<dbReference type="InterPro" id="IPR016032">
    <property type="entry name" value="Sig_transdc_resp-reg_C-effctor"/>
</dbReference>
<dbReference type="InterPro" id="IPR036388">
    <property type="entry name" value="WH-like_DNA-bd_sf"/>
</dbReference>
<evidence type="ECO:0000313" key="9">
    <source>
        <dbReference type="Proteomes" id="UP000015527"/>
    </source>
</evidence>
<dbReference type="InterPro" id="IPR001867">
    <property type="entry name" value="OmpR/PhoB-type_DNA-bd"/>
</dbReference>
<feature type="domain" description="OmpR/PhoB-type" evidence="7">
    <location>
        <begin position="121"/>
        <end position="219"/>
    </location>
</feature>
<sequence length="255" mass="28308">MTYLGKSGSHMPRFRWLAPEKISERLDLQRCGWILDPEGVPATNCVGLIDAADLDSTAWTQVLSWLPSEARRCVLVAGVGAAHDRTSLLQIGFGDVVTERIEIEELDARANRLAQFTEWLPRTRRVGQLTLDLLAREAFGDGKPLNLNPREFALIWRLTDSVDQFVSKQALIYDVWRMGFVPETNSVAVHMSRLRRKLAFVGLAGIIETSPNGGYRLRVPEEPRAVGRVAVSLEATGPETANSRPNAAQLALLTH</sequence>
<protein>
    <recommendedName>
        <fullName evidence="7">OmpR/PhoB-type domain-containing protein</fullName>
    </recommendedName>
</protein>
<keyword evidence="5" id="KW-0804">Transcription</keyword>
<dbReference type="Gene3D" id="1.10.10.10">
    <property type="entry name" value="Winged helix-like DNA-binding domain superfamily/Winged helix DNA-binding domain"/>
    <property type="match status" value="1"/>
</dbReference>
<dbReference type="GO" id="GO:0000156">
    <property type="term" value="F:phosphorelay response regulator activity"/>
    <property type="evidence" value="ECO:0007669"/>
    <property type="project" value="TreeGrafter"/>
</dbReference>
<dbReference type="InterPro" id="IPR039420">
    <property type="entry name" value="WalR-like"/>
</dbReference>
<dbReference type="GO" id="GO:0006355">
    <property type="term" value="P:regulation of DNA-templated transcription"/>
    <property type="evidence" value="ECO:0007669"/>
    <property type="project" value="InterPro"/>
</dbReference>
<dbReference type="PROSITE" id="PS51755">
    <property type="entry name" value="OMPR_PHOB"/>
    <property type="match status" value="1"/>
</dbReference>
<dbReference type="PATRIC" id="fig|1096930.3.peg.251"/>
<keyword evidence="3" id="KW-0805">Transcription regulation</keyword>
<feature type="DNA-binding region" description="OmpR/PhoB-type" evidence="6">
    <location>
        <begin position="121"/>
        <end position="219"/>
    </location>
</feature>
<evidence type="ECO:0000256" key="3">
    <source>
        <dbReference type="ARBA" id="ARBA00023015"/>
    </source>
</evidence>
<dbReference type="eggNOG" id="COG0745">
    <property type="taxonomic scope" value="Bacteria"/>
</dbReference>
<evidence type="ECO:0000313" key="8">
    <source>
        <dbReference type="EMBL" id="EQB19568.1"/>
    </source>
</evidence>
<dbReference type="PANTHER" id="PTHR48111">
    <property type="entry name" value="REGULATOR OF RPOS"/>
    <property type="match status" value="1"/>
</dbReference>
<evidence type="ECO:0000256" key="6">
    <source>
        <dbReference type="PROSITE-ProRule" id="PRU01091"/>
    </source>
</evidence>
<name>T0I5C5_9SPHN</name>
<keyword evidence="2" id="KW-0902">Two-component regulatory system</keyword>
<keyword evidence="4 6" id="KW-0238">DNA-binding</keyword>
<evidence type="ECO:0000259" key="7">
    <source>
        <dbReference type="PROSITE" id="PS51755"/>
    </source>
</evidence>
<dbReference type="GO" id="GO:0000976">
    <property type="term" value="F:transcription cis-regulatory region binding"/>
    <property type="evidence" value="ECO:0007669"/>
    <property type="project" value="TreeGrafter"/>
</dbReference>
<organism evidence="8 9">
    <name type="scientific">Novosphingobium lindaniclasticum LE124</name>
    <dbReference type="NCBI Taxonomy" id="1096930"/>
    <lineage>
        <taxon>Bacteria</taxon>
        <taxon>Pseudomonadati</taxon>
        <taxon>Pseudomonadota</taxon>
        <taxon>Alphaproteobacteria</taxon>
        <taxon>Sphingomonadales</taxon>
        <taxon>Sphingomonadaceae</taxon>
        <taxon>Novosphingobium</taxon>
    </lineage>
</organism>
<accession>T0I5C5</accession>
<evidence type="ECO:0000256" key="2">
    <source>
        <dbReference type="ARBA" id="ARBA00023012"/>
    </source>
</evidence>
<dbReference type="Pfam" id="PF00486">
    <property type="entry name" value="Trans_reg_C"/>
    <property type="match status" value="1"/>
</dbReference>
<proteinExistence type="predicted"/>
<dbReference type="GO" id="GO:0032993">
    <property type="term" value="C:protein-DNA complex"/>
    <property type="evidence" value="ECO:0007669"/>
    <property type="project" value="TreeGrafter"/>
</dbReference>
<evidence type="ECO:0000256" key="5">
    <source>
        <dbReference type="ARBA" id="ARBA00023163"/>
    </source>
</evidence>
<reference evidence="8 9" key="1">
    <citation type="journal article" date="2013" name="Genome Announc.">
        <title>Genome Sequence of Novosphingobium lindaniclasticum LE124T, Isolated from a Hexachlorocyclohexane Dumpsite.</title>
        <authorList>
            <person name="Saxena A."/>
            <person name="Nayyar N."/>
            <person name="Sangwan N."/>
            <person name="Kumari R."/>
            <person name="Khurana J.P."/>
            <person name="Lal R."/>
        </authorList>
    </citation>
    <scope>NUCLEOTIDE SEQUENCE [LARGE SCALE GENOMIC DNA]</scope>
    <source>
        <strain evidence="8 9">LE124</strain>
    </source>
</reference>
<evidence type="ECO:0000256" key="4">
    <source>
        <dbReference type="ARBA" id="ARBA00023125"/>
    </source>
</evidence>
<dbReference type="Proteomes" id="UP000015527">
    <property type="component" value="Unassembled WGS sequence"/>
</dbReference>
<comment type="caution">
    <text evidence="8">The sequence shown here is derived from an EMBL/GenBank/DDBJ whole genome shotgun (WGS) entry which is preliminary data.</text>
</comment>
<dbReference type="AlphaFoldDB" id="T0I5C5"/>
<dbReference type="GO" id="GO:0005829">
    <property type="term" value="C:cytosol"/>
    <property type="evidence" value="ECO:0007669"/>
    <property type="project" value="TreeGrafter"/>
</dbReference>
<dbReference type="EMBL" id="ATHL01000011">
    <property type="protein sequence ID" value="EQB19568.1"/>
    <property type="molecule type" value="Genomic_DNA"/>
</dbReference>
<dbReference type="PANTHER" id="PTHR48111:SF1">
    <property type="entry name" value="TWO-COMPONENT RESPONSE REGULATOR ORR33"/>
    <property type="match status" value="1"/>
</dbReference>
<gene>
    <name evidence="8" type="ORF">L284_01260</name>
</gene>
<dbReference type="SMART" id="SM00862">
    <property type="entry name" value="Trans_reg_C"/>
    <property type="match status" value="1"/>
</dbReference>